<gene>
    <name evidence="2" type="ORF">GCM10017596_09360</name>
</gene>
<dbReference type="Gene3D" id="3.10.180.10">
    <property type="entry name" value="2,3-Dihydroxybiphenyl 1,2-Dioxygenase, domain 1"/>
    <property type="match status" value="1"/>
</dbReference>
<dbReference type="InterPro" id="IPR037523">
    <property type="entry name" value="VOC_core"/>
</dbReference>
<reference evidence="2" key="2">
    <citation type="submission" date="2023-01" db="EMBL/GenBank/DDBJ databases">
        <authorList>
            <person name="Sun Q."/>
            <person name="Evtushenko L."/>
        </authorList>
    </citation>
    <scope>NUCLEOTIDE SEQUENCE</scope>
    <source>
        <strain evidence="2">VKM Ac-1958</strain>
    </source>
</reference>
<evidence type="ECO:0000259" key="1">
    <source>
        <dbReference type="PROSITE" id="PS51819"/>
    </source>
</evidence>
<comment type="caution">
    <text evidence="2">The sequence shown here is derived from an EMBL/GenBank/DDBJ whole genome shotgun (WGS) entry which is preliminary data.</text>
</comment>
<name>A0A9W6M8G1_9MICO</name>
<sequence length="125" mass="13855">MAVSLRIELFPAELERAVAFYTGGLGFTVEKDDRATGTPYVAVRRDGVRIGLLGSPGTVGDRLPPFGVEIVLEVDDIVAERERIVAAGIPLLDDLQRRVWGLIDFRLLDPDGYFLRFTERANAHD</sequence>
<dbReference type="AlphaFoldDB" id="A0A9W6M8G1"/>
<dbReference type="Pfam" id="PF00903">
    <property type="entry name" value="Glyoxalase"/>
    <property type="match status" value="1"/>
</dbReference>
<proteinExistence type="predicted"/>
<dbReference type="SUPFAM" id="SSF54593">
    <property type="entry name" value="Glyoxalase/Bleomycin resistance protein/Dihydroxybiphenyl dioxygenase"/>
    <property type="match status" value="1"/>
</dbReference>
<accession>A0A9W6M8G1</accession>
<dbReference type="Proteomes" id="UP001142325">
    <property type="component" value="Unassembled WGS sequence"/>
</dbReference>
<dbReference type="InterPro" id="IPR029068">
    <property type="entry name" value="Glyas_Bleomycin-R_OHBP_Dase"/>
</dbReference>
<feature type="domain" description="VOC" evidence="1">
    <location>
        <begin position="3"/>
        <end position="120"/>
    </location>
</feature>
<dbReference type="PROSITE" id="PS51819">
    <property type="entry name" value="VOC"/>
    <property type="match status" value="1"/>
</dbReference>
<protein>
    <recommendedName>
        <fullName evidence="1">VOC domain-containing protein</fullName>
    </recommendedName>
</protein>
<dbReference type="EMBL" id="BSET01000001">
    <property type="protein sequence ID" value="GLK01221.1"/>
    <property type="molecule type" value="Genomic_DNA"/>
</dbReference>
<evidence type="ECO:0000313" key="3">
    <source>
        <dbReference type="Proteomes" id="UP001142325"/>
    </source>
</evidence>
<dbReference type="InterPro" id="IPR004360">
    <property type="entry name" value="Glyas_Fos-R_dOase_dom"/>
</dbReference>
<organism evidence="2 3">
    <name type="scientific">Microbacterium keratanolyticum</name>
    <dbReference type="NCBI Taxonomy" id="67574"/>
    <lineage>
        <taxon>Bacteria</taxon>
        <taxon>Bacillati</taxon>
        <taxon>Actinomycetota</taxon>
        <taxon>Actinomycetes</taxon>
        <taxon>Micrococcales</taxon>
        <taxon>Microbacteriaceae</taxon>
        <taxon>Microbacterium</taxon>
    </lineage>
</organism>
<dbReference type="RefSeq" id="WP_204938869.1">
    <property type="nucleotide sequence ID" value="NZ_BAAAUM010000001.1"/>
</dbReference>
<keyword evidence="3" id="KW-1185">Reference proteome</keyword>
<evidence type="ECO:0000313" key="2">
    <source>
        <dbReference type="EMBL" id="GLK01221.1"/>
    </source>
</evidence>
<reference evidence="2" key="1">
    <citation type="journal article" date="2014" name="Int. J. Syst. Evol. Microbiol.">
        <title>Complete genome sequence of Corynebacterium casei LMG S-19264T (=DSM 44701T), isolated from a smear-ripened cheese.</title>
        <authorList>
            <consortium name="US DOE Joint Genome Institute (JGI-PGF)"/>
            <person name="Walter F."/>
            <person name="Albersmeier A."/>
            <person name="Kalinowski J."/>
            <person name="Ruckert C."/>
        </authorList>
    </citation>
    <scope>NUCLEOTIDE SEQUENCE</scope>
    <source>
        <strain evidence="2">VKM Ac-1958</strain>
    </source>
</reference>